<dbReference type="InParanoid" id="Q0UB42"/>
<sequence length="61" mass="6677">MAVYSKLANGEYAHATSAGCLTSGIAAQYLFEVARHLSIAHDARLRSQDANKRRQRIQAST</sequence>
<accession>Q0UB42</accession>
<reference evidence="2" key="1">
    <citation type="journal article" date="2007" name="Plant Cell">
        <title>Dothideomycete-plant interactions illuminated by genome sequencing and EST analysis of the wheat pathogen Stagonospora nodorum.</title>
        <authorList>
            <person name="Hane J.K."/>
            <person name="Lowe R.G."/>
            <person name="Solomon P.S."/>
            <person name="Tan K.C."/>
            <person name="Schoch C.L."/>
            <person name="Spatafora J.W."/>
            <person name="Crous P.W."/>
            <person name="Kodira C."/>
            <person name="Birren B.W."/>
            <person name="Galagan J.E."/>
            <person name="Torriani S.F."/>
            <person name="McDonald B.A."/>
            <person name="Oliver R.P."/>
        </authorList>
    </citation>
    <scope>NUCLEOTIDE SEQUENCE [LARGE SCALE GENOMIC DNA]</scope>
    <source>
        <strain evidence="2">SN15 / ATCC MYA-4574 / FGSC 10173</strain>
    </source>
</reference>
<evidence type="ECO:0000313" key="1">
    <source>
        <dbReference type="EMBL" id="EAT81521.1"/>
    </source>
</evidence>
<dbReference type="RefSeq" id="XP_001801274.1">
    <property type="nucleotide sequence ID" value="XM_001801222.1"/>
</dbReference>
<name>Q0UB42_PHANO</name>
<dbReference type="AlphaFoldDB" id="Q0UB42"/>
<dbReference type="GeneID" id="5978182"/>
<dbReference type="Proteomes" id="UP000001055">
    <property type="component" value="Unassembled WGS sequence"/>
</dbReference>
<proteinExistence type="predicted"/>
<protein>
    <submittedName>
        <fullName evidence="1">Uncharacterized protein</fullName>
    </submittedName>
</protein>
<gene>
    <name evidence="1" type="ORF">SNOG_11022</name>
</gene>
<dbReference type="KEGG" id="pno:SNOG_11022"/>
<evidence type="ECO:0000313" key="2">
    <source>
        <dbReference type="Proteomes" id="UP000001055"/>
    </source>
</evidence>
<dbReference type="EMBL" id="CH445342">
    <property type="protein sequence ID" value="EAT81521.1"/>
    <property type="molecule type" value="Genomic_DNA"/>
</dbReference>
<organism evidence="1 2">
    <name type="scientific">Phaeosphaeria nodorum (strain SN15 / ATCC MYA-4574 / FGSC 10173)</name>
    <name type="common">Glume blotch fungus</name>
    <name type="synonym">Parastagonospora nodorum</name>
    <dbReference type="NCBI Taxonomy" id="321614"/>
    <lineage>
        <taxon>Eukaryota</taxon>
        <taxon>Fungi</taxon>
        <taxon>Dikarya</taxon>
        <taxon>Ascomycota</taxon>
        <taxon>Pezizomycotina</taxon>
        <taxon>Dothideomycetes</taxon>
        <taxon>Pleosporomycetidae</taxon>
        <taxon>Pleosporales</taxon>
        <taxon>Pleosporineae</taxon>
        <taxon>Phaeosphaeriaceae</taxon>
        <taxon>Parastagonospora</taxon>
    </lineage>
</organism>